<dbReference type="Pfam" id="PF00419">
    <property type="entry name" value="Fimbrial"/>
    <property type="match status" value="1"/>
</dbReference>
<dbReference type="GO" id="GO:0043709">
    <property type="term" value="P:cell adhesion involved in single-species biofilm formation"/>
    <property type="evidence" value="ECO:0007669"/>
    <property type="project" value="TreeGrafter"/>
</dbReference>
<comment type="subcellular location">
    <subcellularLocation>
        <location evidence="1">Fimbrium</location>
    </subcellularLocation>
</comment>
<evidence type="ECO:0000256" key="4">
    <source>
        <dbReference type="ARBA" id="ARBA00023263"/>
    </source>
</evidence>
<dbReference type="PANTHER" id="PTHR33420">
    <property type="entry name" value="FIMBRIAL SUBUNIT ELFA-RELATED"/>
    <property type="match status" value="1"/>
</dbReference>
<keyword evidence="4" id="KW-0281">Fimbrium</keyword>
<sequence>MDEFTGRLRSLALLFYVLLFSGSATAMTPLGVIEGTTATVSFHGGLLSSPCSLTPDSQDQSIDLGDVNIRDLQNAGDQSPSVRFHLSLRNCMLGARALVDNPTGQRNGDANRLYLQGEQAATLVFLGESDINNPQLLKLSGGVEGIGLRLKDQQGHALALNQQSRPYILHPVNNTLWFTANVESTQRAVMAAGFAAVAHIQVIYL</sequence>
<dbReference type="Gene3D" id="2.60.40.1090">
    <property type="entry name" value="Fimbrial-type adhesion domain"/>
    <property type="match status" value="1"/>
</dbReference>
<dbReference type="InterPro" id="IPR050263">
    <property type="entry name" value="Bact_Fimbrial_Adh_Pro"/>
</dbReference>
<evidence type="ECO:0000259" key="6">
    <source>
        <dbReference type="Pfam" id="PF00419"/>
    </source>
</evidence>
<evidence type="ECO:0000256" key="5">
    <source>
        <dbReference type="SAM" id="SignalP"/>
    </source>
</evidence>
<evidence type="ECO:0000313" key="7">
    <source>
        <dbReference type="EMBL" id="CDG48813.1"/>
    </source>
</evidence>
<protein>
    <submittedName>
        <fullName evidence="7">Fimbrial domain-containing protein</fullName>
    </submittedName>
</protein>
<dbReference type="InterPro" id="IPR008966">
    <property type="entry name" value="Adhesion_dom_sf"/>
</dbReference>
<comment type="similarity">
    <text evidence="2">Belongs to the fimbrial protein family.</text>
</comment>
<name>A0A068RF99_9GAMM</name>
<dbReference type="InterPro" id="IPR000259">
    <property type="entry name" value="Adhesion_dom_fimbrial"/>
</dbReference>
<gene>
    <name evidence="7" type="ORF">SCTVLC_2148</name>
</gene>
<dbReference type="GO" id="GO:0009289">
    <property type="term" value="C:pilus"/>
    <property type="evidence" value="ECO:0007669"/>
    <property type="project" value="UniProtKB-SubCell"/>
</dbReference>
<dbReference type="EMBL" id="FR904238">
    <property type="protein sequence ID" value="CDG48813.1"/>
    <property type="molecule type" value="Genomic_DNA"/>
</dbReference>
<reference evidence="7" key="2">
    <citation type="journal article" date="2014" name="Genome Biol. Evol.">
        <title>Settling down: the genome of Serratia symbiotica from the aphid Cinara tujafilina zooms in on the process of accommodation to a cooperative intracellular life.</title>
        <authorList>
            <person name="Manzano-Marin A."/>
            <person name="Latorre A."/>
        </authorList>
    </citation>
    <scope>NUCLEOTIDE SEQUENCE</scope>
    <source>
        <strain evidence="7">SCt-VLC</strain>
    </source>
</reference>
<accession>A0A068RF99</accession>
<feature type="chain" id="PRO_5001652567" evidence="5">
    <location>
        <begin position="27"/>
        <end position="205"/>
    </location>
</feature>
<dbReference type="InterPro" id="IPR036937">
    <property type="entry name" value="Adhesion_dom_fimbrial_sf"/>
</dbReference>
<dbReference type="PANTHER" id="PTHR33420:SF3">
    <property type="entry name" value="FIMBRIAL SUBUNIT ELFA"/>
    <property type="match status" value="1"/>
</dbReference>
<organism evidence="7">
    <name type="scientific">Serratia symbiotica SCt-VLC</name>
    <dbReference type="NCBI Taxonomy" id="1347341"/>
    <lineage>
        <taxon>Bacteria</taxon>
        <taxon>Pseudomonadati</taxon>
        <taxon>Pseudomonadota</taxon>
        <taxon>Gammaproteobacteria</taxon>
        <taxon>Enterobacterales</taxon>
        <taxon>Yersiniaceae</taxon>
        <taxon>Serratia</taxon>
        <taxon>Serratia symbiotica</taxon>
    </lineage>
</organism>
<dbReference type="AlphaFoldDB" id="A0A068RF99"/>
<proteinExistence type="inferred from homology"/>
<dbReference type="OrthoDB" id="6588643at2"/>
<evidence type="ECO:0000256" key="1">
    <source>
        <dbReference type="ARBA" id="ARBA00004561"/>
    </source>
</evidence>
<reference evidence="7" key="1">
    <citation type="submission" date="2013-06" db="EMBL/GenBank/DDBJ databases">
        <authorList>
            <person name="Mazano-Marin A."/>
        </authorList>
    </citation>
    <scope>NUCLEOTIDE SEQUENCE</scope>
    <source>
        <strain evidence="7">SCt-VLC</strain>
    </source>
</reference>
<keyword evidence="3 5" id="KW-0732">Signal</keyword>
<feature type="domain" description="Fimbrial-type adhesion" evidence="6">
    <location>
        <begin position="42"/>
        <end position="204"/>
    </location>
</feature>
<dbReference type="SUPFAM" id="SSF49401">
    <property type="entry name" value="Bacterial adhesins"/>
    <property type="match status" value="1"/>
</dbReference>
<feature type="signal peptide" evidence="5">
    <location>
        <begin position="1"/>
        <end position="26"/>
    </location>
</feature>
<evidence type="ECO:0000256" key="3">
    <source>
        <dbReference type="ARBA" id="ARBA00022729"/>
    </source>
</evidence>
<evidence type="ECO:0000256" key="2">
    <source>
        <dbReference type="ARBA" id="ARBA00006671"/>
    </source>
</evidence>
<dbReference type="RefSeq" id="WP_061770868.1">
    <property type="nucleotide sequence ID" value="NZ_FR904238.1"/>
</dbReference>